<evidence type="ECO:0000313" key="2">
    <source>
        <dbReference type="Proteomes" id="UP000579281"/>
    </source>
</evidence>
<dbReference type="AlphaFoldDB" id="A0A841KSY3"/>
<keyword evidence="2" id="KW-1185">Reference proteome</keyword>
<sequence length="61" mass="7092">MNTPDVVGFTLESAKTELSKFNRDVRVFETFAPKEKTTIGECRVVKQVIHENWIELIVSYF</sequence>
<name>A0A841KSY3_9FIRM</name>
<gene>
    <name evidence="1" type="ORF">HNQ80_002613</name>
</gene>
<comment type="caution">
    <text evidence="1">The sequence shown here is derived from an EMBL/GenBank/DDBJ whole genome shotgun (WGS) entry which is preliminary data.</text>
</comment>
<evidence type="ECO:0000313" key="1">
    <source>
        <dbReference type="EMBL" id="MBB6216511.1"/>
    </source>
</evidence>
<organism evidence="1 2">
    <name type="scientific">Anaerosolibacter carboniphilus</name>
    <dbReference type="NCBI Taxonomy" id="1417629"/>
    <lineage>
        <taxon>Bacteria</taxon>
        <taxon>Bacillati</taxon>
        <taxon>Bacillota</taxon>
        <taxon>Clostridia</taxon>
        <taxon>Peptostreptococcales</taxon>
        <taxon>Thermotaleaceae</taxon>
        <taxon>Anaerosolibacter</taxon>
    </lineage>
</organism>
<accession>A0A841KSY3</accession>
<dbReference type="RefSeq" id="WP_184311045.1">
    <property type="nucleotide sequence ID" value="NZ_JACHEN010000015.1"/>
</dbReference>
<protein>
    <submittedName>
        <fullName evidence="1">Beta-lactam-binding protein with PASTA domain</fullName>
    </submittedName>
</protein>
<proteinExistence type="predicted"/>
<reference evidence="1 2" key="1">
    <citation type="submission" date="2020-08" db="EMBL/GenBank/DDBJ databases">
        <title>Genomic Encyclopedia of Type Strains, Phase IV (KMG-IV): sequencing the most valuable type-strain genomes for metagenomic binning, comparative biology and taxonomic classification.</title>
        <authorList>
            <person name="Goeker M."/>
        </authorList>
    </citation>
    <scope>NUCLEOTIDE SEQUENCE [LARGE SCALE GENOMIC DNA]</scope>
    <source>
        <strain evidence="1 2">DSM 103526</strain>
    </source>
</reference>
<dbReference type="Proteomes" id="UP000579281">
    <property type="component" value="Unassembled WGS sequence"/>
</dbReference>
<dbReference type="EMBL" id="JACHEN010000015">
    <property type="protein sequence ID" value="MBB6216511.1"/>
    <property type="molecule type" value="Genomic_DNA"/>
</dbReference>